<accession>X0RTA6</accession>
<evidence type="ECO:0000313" key="1">
    <source>
        <dbReference type="EMBL" id="GAF72013.1"/>
    </source>
</evidence>
<dbReference type="AlphaFoldDB" id="X0RTA6"/>
<gene>
    <name evidence="1" type="ORF">S01H1_05248</name>
</gene>
<sequence length="81" mass="9889">MTLTEMKILVKEFIRNYEDPVLNMMFHSMETLPGKTPFVRNKIQQKLYLNRLEKIIKHLKENRFKSKTLEMVYNEKLREIS</sequence>
<name>X0RTA6_9ZZZZ</name>
<dbReference type="EMBL" id="BARS01002734">
    <property type="protein sequence ID" value="GAF72013.1"/>
    <property type="molecule type" value="Genomic_DNA"/>
</dbReference>
<reference evidence="1" key="1">
    <citation type="journal article" date="2014" name="Front. Microbiol.">
        <title>High frequency of phylogenetically diverse reductive dehalogenase-homologous genes in deep subseafloor sedimentary metagenomes.</title>
        <authorList>
            <person name="Kawai M."/>
            <person name="Futagami T."/>
            <person name="Toyoda A."/>
            <person name="Takaki Y."/>
            <person name="Nishi S."/>
            <person name="Hori S."/>
            <person name="Arai W."/>
            <person name="Tsubouchi T."/>
            <person name="Morono Y."/>
            <person name="Uchiyama I."/>
            <person name="Ito T."/>
            <person name="Fujiyama A."/>
            <person name="Inagaki F."/>
            <person name="Takami H."/>
        </authorList>
    </citation>
    <scope>NUCLEOTIDE SEQUENCE</scope>
    <source>
        <strain evidence="1">Expedition CK06-06</strain>
    </source>
</reference>
<proteinExistence type="predicted"/>
<protein>
    <submittedName>
        <fullName evidence="1">Uncharacterized protein</fullName>
    </submittedName>
</protein>
<organism evidence="1">
    <name type="scientific">marine sediment metagenome</name>
    <dbReference type="NCBI Taxonomy" id="412755"/>
    <lineage>
        <taxon>unclassified sequences</taxon>
        <taxon>metagenomes</taxon>
        <taxon>ecological metagenomes</taxon>
    </lineage>
</organism>
<comment type="caution">
    <text evidence="1">The sequence shown here is derived from an EMBL/GenBank/DDBJ whole genome shotgun (WGS) entry which is preliminary data.</text>
</comment>